<feature type="transmembrane region" description="Helical" evidence="1">
    <location>
        <begin position="90"/>
        <end position="108"/>
    </location>
</feature>
<evidence type="ECO:0000313" key="2">
    <source>
        <dbReference type="EMBL" id="SUP81189.1"/>
    </source>
</evidence>
<dbReference type="Proteomes" id="UP000255087">
    <property type="component" value="Unassembled WGS sequence"/>
</dbReference>
<feature type="transmembrane region" description="Helical" evidence="1">
    <location>
        <begin position="50"/>
        <end position="74"/>
    </location>
</feature>
<name>A0A380Q6J7_YERPU</name>
<proteinExistence type="predicted"/>
<accession>A0A380Q6J7</accession>
<reference evidence="2 3" key="1">
    <citation type="submission" date="2018-06" db="EMBL/GenBank/DDBJ databases">
        <authorList>
            <consortium name="Pathogen Informatics"/>
            <person name="Doyle S."/>
        </authorList>
    </citation>
    <scope>NUCLEOTIDE SEQUENCE [LARGE SCALE GENOMIC DNA]</scope>
    <source>
        <strain evidence="2 3">NCTC8580</strain>
    </source>
</reference>
<dbReference type="EMBL" id="UHJC01000001">
    <property type="protein sequence ID" value="SUP81189.1"/>
    <property type="molecule type" value="Genomic_DNA"/>
</dbReference>
<keyword evidence="1" id="KW-0472">Membrane</keyword>
<dbReference type="AlphaFoldDB" id="A0A380Q6J7"/>
<feature type="transmembrane region" description="Helical" evidence="1">
    <location>
        <begin position="7"/>
        <end position="30"/>
    </location>
</feature>
<sequence>MNSRNKVFTFWGLMDIYFILSFLLINLVSGKIPLIDDYRNFILIGGNENFLYIALFSMSIFLNFSMILTAFLFLKKNKHAITVAWIQEPFRLFLVVPSISLIPTFLSITGLQIIVLNVFLLLSSEFLKCYTLLKVRKL</sequence>
<keyword evidence="1" id="KW-0812">Transmembrane</keyword>
<gene>
    <name evidence="2" type="ORF">NCTC8580_01271</name>
</gene>
<evidence type="ECO:0000313" key="3">
    <source>
        <dbReference type="Proteomes" id="UP000255087"/>
    </source>
</evidence>
<keyword evidence="1" id="KW-1133">Transmembrane helix</keyword>
<organism evidence="2 3">
    <name type="scientific">Yersinia pseudotuberculosis</name>
    <dbReference type="NCBI Taxonomy" id="633"/>
    <lineage>
        <taxon>Bacteria</taxon>
        <taxon>Pseudomonadati</taxon>
        <taxon>Pseudomonadota</taxon>
        <taxon>Gammaproteobacteria</taxon>
        <taxon>Enterobacterales</taxon>
        <taxon>Yersiniaceae</taxon>
        <taxon>Yersinia</taxon>
    </lineage>
</organism>
<protein>
    <submittedName>
        <fullName evidence="2">Uncharacterized protein</fullName>
    </submittedName>
</protein>
<evidence type="ECO:0000256" key="1">
    <source>
        <dbReference type="SAM" id="Phobius"/>
    </source>
</evidence>